<evidence type="ECO:0000256" key="1">
    <source>
        <dbReference type="ARBA" id="ARBA00004370"/>
    </source>
</evidence>
<evidence type="ECO:0000256" key="5">
    <source>
        <dbReference type="ARBA" id="ARBA00023237"/>
    </source>
</evidence>
<dbReference type="AlphaFoldDB" id="A0A8J6NYH4"/>
<organism evidence="8 9">
    <name type="scientific">Candidatus Desulfatibia vada</name>
    <dbReference type="NCBI Taxonomy" id="2841696"/>
    <lineage>
        <taxon>Bacteria</taxon>
        <taxon>Pseudomonadati</taxon>
        <taxon>Thermodesulfobacteriota</taxon>
        <taxon>Desulfobacteria</taxon>
        <taxon>Desulfobacterales</taxon>
        <taxon>Desulfobacterales incertae sedis</taxon>
        <taxon>Candidatus Desulfatibia</taxon>
    </lineage>
</organism>
<dbReference type="Pfam" id="PF01103">
    <property type="entry name" value="Omp85"/>
    <property type="match status" value="1"/>
</dbReference>
<evidence type="ECO:0000256" key="2">
    <source>
        <dbReference type="ARBA" id="ARBA00022692"/>
    </source>
</evidence>
<dbReference type="PANTHER" id="PTHR12815:SF47">
    <property type="entry name" value="TRANSLOCATION AND ASSEMBLY MODULE SUBUNIT TAMA"/>
    <property type="match status" value="1"/>
</dbReference>
<feature type="non-terminal residue" evidence="8">
    <location>
        <position position="810"/>
    </location>
</feature>
<dbReference type="Gene3D" id="3.10.20.310">
    <property type="entry name" value="membrane protein fhac"/>
    <property type="match status" value="6"/>
</dbReference>
<dbReference type="PROSITE" id="PS51779">
    <property type="entry name" value="POTRA"/>
    <property type="match status" value="1"/>
</dbReference>
<evidence type="ECO:0000313" key="8">
    <source>
        <dbReference type="EMBL" id="MBC8430878.1"/>
    </source>
</evidence>
<dbReference type="InterPro" id="IPR034746">
    <property type="entry name" value="POTRA"/>
</dbReference>
<comment type="subcellular location">
    <subcellularLocation>
        <location evidence="1">Membrane</location>
    </subcellularLocation>
</comment>
<comment type="caution">
    <text evidence="8">The sequence shown here is derived from an EMBL/GenBank/DDBJ whole genome shotgun (WGS) entry which is preliminary data.</text>
</comment>
<proteinExistence type="predicted"/>
<reference evidence="8 9" key="1">
    <citation type="submission" date="2020-08" db="EMBL/GenBank/DDBJ databases">
        <title>Bridging the membrane lipid divide: bacteria of the FCB group superphylum have the potential to synthesize archaeal ether lipids.</title>
        <authorList>
            <person name="Villanueva L."/>
            <person name="Von Meijenfeldt F.A.B."/>
            <person name="Westbye A.B."/>
            <person name="Yadav S."/>
            <person name="Hopmans E.C."/>
            <person name="Dutilh B.E."/>
            <person name="Sinninghe Damste J.S."/>
        </authorList>
    </citation>
    <scope>NUCLEOTIDE SEQUENCE [LARGE SCALE GENOMIC DNA]</scope>
    <source>
        <strain evidence="8">NIOZ-UU17</strain>
    </source>
</reference>
<evidence type="ECO:0000256" key="4">
    <source>
        <dbReference type="ARBA" id="ARBA00023136"/>
    </source>
</evidence>
<keyword evidence="5" id="KW-0998">Cell outer membrane</keyword>
<dbReference type="PANTHER" id="PTHR12815">
    <property type="entry name" value="SORTING AND ASSEMBLY MACHINERY SAMM50 PROTEIN FAMILY MEMBER"/>
    <property type="match status" value="1"/>
</dbReference>
<evidence type="ECO:0000256" key="3">
    <source>
        <dbReference type="ARBA" id="ARBA00022729"/>
    </source>
</evidence>
<dbReference type="EMBL" id="JACNIG010000091">
    <property type="protein sequence ID" value="MBC8430878.1"/>
    <property type="molecule type" value="Genomic_DNA"/>
</dbReference>
<feature type="domain" description="POTRA" evidence="7">
    <location>
        <begin position="385"/>
        <end position="468"/>
    </location>
</feature>
<protein>
    <submittedName>
        <fullName evidence="8">BamA/TamA family outer membrane protein</fullName>
    </submittedName>
</protein>
<accession>A0A8J6NYH4</accession>
<keyword evidence="4 6" id="KW-0472">Membrane</keyword>
<keyword evidence="3" id="KW-0732">Signal</keyword>
<feature type="transmembrane region" description="Helical" evidence="6">
    <location>
        <begin position="20"/>
        <end position="41"/>
    </location>
</feature>
<dbReference type="Pfam" id="PF07244">
    <property type="entry name" value="POTRA"/>
    <property type="match status" value="6"/>
</dbReference>
<dbReference type="Gene3D" id="2.40.160.50">
    <property type="entry name" value="membrane protein fhac: a member of the omp85/tpsb transporter family"/>
    <property type="match status" value="1"/>
</dbReference>
<name>A0A8J6NYH4_9BACT</name>
<evidence type="ECO:0000259" key="7">
    <source>
        <dbReference type="PROSITE" id="PS51779"/>
    </source>
</evidence>
<evidence type="ECO:0000313" key="9">
    <source>
        <dbReference type="Proteomes" id="UP000605201"/>
    </source>
</evidence>
<dbReference type="Proteomes" id="UP000605201">
    <property type="component" value="Unassembled WGS sequence"/>
</dbReference>
<dbReference type="InterPro" id="IPR000184">
    <property type="entry name" value="Bac_surfAg_D15"/>
</dbReference>
<dbReference type="InterPro" id="IPR010827">
    <property type="entry name" value="BamA/TamA_POTRA"/>
</dbReference>
<gene>
    <name evidence="8" type="ORF">H8D96_03060</name>
</gene>
<dbReference type="InterPro" id="IPR039910">
    <property type="entry name" value="D15-like"/>
</dbReference>
<evidence type="ECO:0000256" key="6">
    <source>
        <dbReference type="SAM" id="Phobius"/>
    </source>
</evidence>
<sequence>MVYADCGKMRSGCKAPNGAWGRWPLLVTCALYAGLMLIPFARTQAATTNPNSGQEQIVSEIVIRLADAPPDLNQEPWLKAARNLIAVRAQEKFSDLKLQAALEALKASKLFETIHADSIPDGEQLKLVFTLSLFRRVRDIRIKGQFPFFQKDILQAMTIFPGSVFSLKDDPQRQQQRITALYHREGFESPRIVVQVEENPAVLTVGVFVQIDKGSFLRLKQLDIDGNNAFSDFALKRRLSVWRAALLPGSSGRFRNQDLKNDIQRLMEHYHSCGYPDVAIDHRLEKMPATGQVNARITIREGQLYKIDFAGNRHFWDRTLRSDLILFKEGNPHDFGIKRSVQNILARYRSAGFPDVTVKTEEKRDAAGGIQVRRISFVIDEGPRRIVASVQIKGNRSVAAKDIFGQLLTRPKKLFHDGALDPDTLEADLYAVKALYLKHGFVDAEVNQTTEPAQTAKNVSVDIIVDEGAQTTVAGVQVIGSRTITENEALSAIQMKPGQPFREYMLQSDKNVLSALISQKGHPYITIDPKVSYNTNRSRVDILYRIDDGPAVFVGDIRFNGIFRTSEDLLRTELMLKSGQPFSLQRLLEGQRNLNNMNIFKSVKVRAVGLKEKAETVHLMVDVEEKKPLYVQASAGYDTERGLYTRARGGDRNFLGRNKDVWLSAELSQIGYRVETGIAEPKLWGWPLSANWNIFGEEIQEFNQNFGTRTTGTSLTLARKWRLRWLTGLGLRLEQRRQFSTDNRQPIGPDEFETRTIAVATPAVRYDTRDSFVRPKRGMVAGLAIDLSTGLDNLDSPSKKIKNLVALEKS</sequence>
<keyword evidence="2 6" id="KW-0812">Transmembrane</keyword>
<keyword evidence="6" id="KW-1133">Transmembrane helix</keyword>
<dbReference type="GO" id="GO:0019867">
    <property type="term" value="C:outer membrane"/>
    <property type="evidence" value="ECO:0007669"/>
    <property type="project" value="InterPro"/>
</dbReference>